<sequence length="214" mass="24262">MDTLIQRIVDTYAECAPTYDEEVTQFPYYQTLKKLVFNFDWAGSVLDLGCGTGLLGQLLHEKGESFTIMGVDISPAMTASQSISKYYESPITIGTVQDAIDQPLKVNHVACFGTLTYLNDDEFLTFLERALQVAQSSITFDMEDVSEEYREKMAKDSTILPCYNHTKAWKAWKESKVPAGWRVVYDEHGLQYHDNHETGCDINDTMVRLEKTVA</sequence>
<dbReference type="OrthoDB" id="66144at2759"/>
<dbReference type="SUPFAM" id="SSF53335">
    <property type="entry name" value="S-adenosyl-L-methionine-dependent methyltransferases"/>
    <property type="match status" value="1"/>
</dbReference>
<reference evidence="2" key="1">
    <citation type="submission" date="2022-10" db="EMBL/GenBank/DDBJ databases">
        <title>Tapping the CABI collections for fungal endophytes: first genome assemblies for Collariella, Neodidymelliopsis, Ascochyta clinopodiicola, Didymella pomorum, Didymosphaeria variabile, Neocosmospora piperis and Neocucurbitaria cava.</title>
        <authorList>
            <person name="Hill R."/>
        </authorList>
    </citation>
    <scope>NUCLEOTIDE SEQUENCE</scope>
    <source>
        <strain evidence="2">IMI 366586</strain>
    </source>
</reference>
<dbReference type="CDD" id="cd02440">
    <property type="entry name" value="AdoMet_MTases"/>
    <property type="match status" value="1"/>
</dbReference>
<name>A0A9W8WFX5_9HYPO</name>
<protein>
    <recommendedName>
        <fullName evidence="1">Methyltransferase domain-containing protein</fullName>
    </recommendedName>
</protein>
<accession>A0A9W8WFX5</accession>
<feature type="domain" description="Methyltransferase" evidence="1">
    <location>
        <begin position="45"/>
        <end position="133"/>
    </location>
</feature>
<dbReference type="Pfam" id="PF13649">
    <property type="entry name" value="Methyltransf_25"/>
    <property type="match status" value="1"/>
</dbReference>
<evidence type="ECO:0000313" key="3">
    <source>
        <dbReference type="Proteomes" id="UP001140502"/>
    </source>
</evidence>
<dbReference type="EMBL" id="JAPEUR010000069">
    <property type="protein sequence ID" value="KAJ4323561.1"/>
    <property type="molecule type" value="Genomic_DNA"/>
</dbReference>
<dbReference type="Gene3D" id="3.40.50.150">
    <property type="entry name" value="Vaccinia Virus protein VP39"/>
    <property type="match status" value="1"/>
</dbReference>
<comment type="caution">
    <text evidence="2">The sequence shown here is derived from an EMBL/GenBank/DDBJ whole genome shotgun (WGS) entry which is preliminary data.</text>
</comment>
<dbReference type="Proteomes" id="UP001140502">
    <property type="component" value="Unassembled WGS sequence"/>
</dbReference>
<proteinExistence type="predicted"/>
<evidence type="ECO:0000259" key="1">
    <source>
        <dbReference type="Pfam" id="PF13649"/>
    </source>
</evidence>
<evidence type="ECO:0000313" key="2">
    <source>
        <dbReference type="EMBL" id="KAJ4323561.1"/>
    </source>
</evidence>
<organism evidence="2 3">
    <name type="scientific">Fusarium piperis</name>
    <dbReference type="NCBI Taxonomy" id="1435070"/>
    <lineage>
        <taxon>Eukaryota</taxon>
        <taxon>Fungi</taxon>
        <taxon>Dikarya</taxon>
        <taxon>Ascomycota</taxon>
        <taxon>Pezizomycotina</taxon>
        <taxon>Sordariomycetes</taxon>
        <taxon>Hypocreomycetidae</taxon>
        <taxon>Hypocreales</taxon>
        <taxon>Nectriaceae</taxon>
        <taxon>Fusarium</taxon>
        <taxon>Fusarium solani species complex</taxon>
    </lineage>
</organism>
<gene>
    <name evidence="2" type="ORF">N0V84_004302</name>
</gene>
<dbReference type="InterPro" id="IPR029063">
    <property type="entry name" value="SAM-dependent_MTases_sf"/>
</dbReference>
<dbReference type="AlphaFoldDB" id="A0A9W8WFX5"/>
<dbReference type="InterPro" id="IPR041698">
    <property type="entry name" value="Methyltransf_25"/>
</dbReference>
<keyword evidence="3" id="KW-1185">Reference proteome</keyword>